<gene>
    <name evidence="3" type="ORF">LX15_002975</name>
</gene>
<dbReference type="Proteomes" id="UP001205311">
    <property type="component" value="Unassembled WGS sequence"/>
</dbReference>
<feature type="transmembrane region" description="Helical" evidence="1">
    <location>
        <begin position="85"/>
        <end position="109"/>
    </location>
</feature>
<feature type="transmembrane region" description="Helical" evidence="1">
    <location>
        <begin position="226"/>
        <end position="245"/>
    </location>
</feature>
<keyword evidence="1" id="KW-1133">Transmembrane helix</keyword>
<feature type="domain" description="DUF7224" evidence="2">
    <location>
        <begin position="266"/>
        <end position="413"/>
    </location>
</feature>
<evidence type="ECO:0000256" key="1">
    <source>
        <dbReference type="SAM" id="Phobius"/>
    </source>
</evidence>
<feature type="transmembrane region" description="Helical" evidence="1">
    <location>
        <begin position="149"/>
        <end position="167"/>
    </location>
</feature>
<protein>
    <recommendedName>
        <fullName evidence="2">DUF7224 domain-containing protein</fullName>
    </recommendedName>
</protein>
<reference evidence="3 4" key="1">
    <citation type="submission" date="2022-06" db="EMBL/GenBank/DDBJ databases">
        <title>Genomic Encyclopedia of Archaeal and Bacterial Type Strains, Phase II (KMG-II): from individual species to whole genera.</title>
        <authorList>
            <person name="Goeker M."/>
        </authorList>
    </citation>
    <scope>NUCLEOTIDE SEQUENCE [LARGE SCALE GENOMIC DNA]</scope>
    <source>
        <strain evidence="3 4">DSM 40477</strain>
    </source>
</reference>
<feature type="transmembrane region" description="Helical" evidence="1">
    <location>
        <begin position="200"/>
        <end position="219"/>
    </location>
</feature>
<proteinExistence type="predicted"/>
<dbReference type="EMBL" id="JAMTCP010000015">
    <property type="protein sequence ID" value="MCP2259274.1"/>
    <property type="molecule type" value="Genomic_DNA"/>
</dbReference>
<evidence type="ECO:0000313" key="4">
    <source>
        <dbReference type="Proteomes" id="UP001205311"/>
    </source>
</evidence>
<dbReference type="Pfam" id="PF23866">
    <property type="entry name" value="DUF7224"/>
    <property type="match status" value="1"/>
</dbReference>
<accession>A0ABT1HUT4</accession>
<name>A0ABT1HUT4_STRSD</name>
<keyword evidence="4" id="KW-1185">Reference proteome</keyword>
<evidence type="ECO:0000259" key="2">
    <source>
        <dbReference type="Pfam" id="PF23866"/>
    </source>
</evidence>
<keyword evidence="1" id="KW-0472">Membrane</keyword>
<feature type="transmembrane region" description="Helical" evidence="1">
    <location>
        <begin position="7"/>
        <end position="26"/>
    </location>
</feature>
<dbReference type="InterPro" id="IPR055648">
    <property type="entry name" value="DUF7224"/>
</dbReference>
<dbReference type="RefSeq" id="WP_253670175.1">
    <property type="nucleotide sequence ID" value="NZ_JAMTCP010000015.1"/>
</dbReference>
<keyword evidence="1" id="KW-0812">Transmembrane</keyword>
<feature type="transmembrane region" description="Helical" evidence="1">
    <location>
        <begin position="121"/>
        <end position="142"/>
    </location>
</feature>
<organism evidence="3 4">
    <name type="scientific">Streptoalloteichus tenebrarius (strain ATCC 17920 / DSM 40477 / JCM 4838 / CBS 697.72 / NBRC 16177 / NCIMB 11028 / NRRL B-12390 / A12253. 1 / ISP 5477)</name>
    <name type="common">Streptomyces tenebrarius</name>
    <dbReference type="NCBI Taxonomy" id="1933"/>
    <lineage>
        <taxon>Bacteria</taxon>
        <taxon>Bacillati</taxon>
        <taxon>Actinomycetota</taxon>
        <taxon>Actinomycetes</taxon>
        <taxon>Pseudonocardiales</taxon>
        <taxon>Pseudonocardiaceae</taxon>
        <taxon>Streptoalloteichus</taxon>
    </lineage>
</organism>
<evidence type="ECO:0000313" key="3">
    <source>
        <dbReference type="EMBL" id="MCP2259274.1"/>
    </source>
</evidence>
<sequence>MSVLRVALLRGSALFGVPVMIVLGIIAGQRGADSWSVDWFWATGQLQQHGVLLVPLTTALAAWDASRNRRLGTALLYRTYPRSPLASALLDATGALLAGLAGWATTFLVMALNVRGGGHPYWSVVLLGAFGFIPAALVGVVAGRYLPRYLAPPVTAALVWLGLAFGSSSTKDVVARLSTVDRQCCDVYTEPVPTTIAGQWLWLAAIGLAAVAVLSWPRLPHLVPGVLGSAAALATALVLISSTGAQLTRPRPPQGEACRTEGEVTVCMWPEHAHDVDAWVAAAATFRARFADLGQLPTLFIENGLRSPSSGAVSIGPVRAYQSPEDLVASLAYSLVPPAPECAAIGNGGYGFFPAATTRSLLNGWIRYRLQATAPSVSLVPPEDVPALDRLRALPADQQAQWYHAVVEAHRDCSTNPPRVP</sequence>
<feature type="transmembrane region" description="Helical" evidence="1">
    <location>
        <begin position="46"/>
        <end position="65"/>
    </location>
</feature>
<comment type="caution">
    <text evidence="3">The sequence shown here is derived from an EMBL/GenBank/DDBJ whole genome shotgun (WGS) entry which is preliminary data.</text>
</comment>